<evidence type="ECO:0000313" key="1">
    <source>
        <dbReference type="EMBL" id="KAF5742728.1"/>
    </source>
</evidence>
<dbReference type="PANTHER" id="PTHR36707">
    <property type="entry name" value="T20M3.17 PROTEIN"/>
    <property type="match status" value="1"/>
</dbReference>
<keyword evidence="2" id="KW-1185">Reference proteome</keyword>
<name>A0A7J7D8V9_TRIWF</name>
<dbReference type="InParanoid" id="A0A7J7D8V9"/>
<dbReference type="AlphaFoldDB" id="A0A7J7D8V9"/>
<dbReference type="EMBL" id="JAAARO010000009">
    <property type="protein sequence ID" value="KAF5742728.1"/>
    <property type="molecule type" value="Genomic_DNA"/>
</dbReference>
<organism evidence="1 2">
    <name type="scientific">Tripterygium wilfordii</name>
    <name type="common">Thunder God vine</name>
    <dbReference type="NCBI Taxonomy" id="458696"/>
    <lineage>
        <taxon>Eukaryota</taxon>
        <taxon>Viridiplantae</taxon>
        <taxon>Streptophyta</taxon>
        <taxon>Embryophyta</taxon>
        <taxon>Tracheophyta</taxon>
        <taxon>Spermatophyta</taxon>
        <taxon>Magnoliopsida</taxon>
        <taxon>eudicotyledons</taxon>
        <taxon>Gunneridae</taxon>
        <taxon>Pentapetalae</taxon>
        <taxon>rosids</taxon>
        <taxon>fabids</taxon>
        <taxon>Celastrales</taxon>
        <taxon>Celastraceae</taxon>
        <taxon>Tripterygium</taxon>
    </lineage>
</organism>
<accession>A0A7J7D8V9</accession>
<comment type="caution">
    <text evidence="1">The sequence shown here is derived from an EMBL/GenBank/DDBJ whole genome shotgun (WGS) entry which is preliminary data.</text>
</comment>
<sequence length="149" mass="17526">MSQRKDIKKLDALERSSARSIQEKIYARKVNSREGFRRRLVLPEWKCRIENNDFKRTNDMPSRLKKSSKNQMKIIPFEIENDSGDLTVGKVPFTKSVCKDRNILEDNFDSNGELPIEKVLRLHEFNGHEGIEREFDEHVFSLDKSLEQS</sequence>
<reference evidence="1 2" key="1">
    <citation type="journal article" date="2020" name="Nat. Commun.">
        <title>Genome of Tripterygium wilfordii and identification of cytochrome P450 involved in triptolide biosynthesis.</title>
        <authorList>
            <person name="Tu L."/>
            <person name="Su P."/>
            <person name="Zhang Z."/>
            <person name="Gao L."/>
            <person name="Wang J."/>
            <person name="Hu T."/>
            <person name="Zhou J."/>
            <person name="Zhang Y."/>
            <person name="Zhao Y."/>
            <person name="Liu Y."/>
            <person name="Song Y."/>
            <person name="Tong Y."/>
            <person name="Lu Y."/>
            <person name="Yang J."/>
            <person name="Xu C."/>
            <person name="Jia M."/>
            <person name="Peters R.J."/>
            <person name="Huang L."/>
            <person name="Gao W."/>
        </authorList>
    </citation>
    <scope>NUCLEOTIDE SEQUENCE [LARGE SCALE GENOMIC DNA]</scope>
    <source>
        <strain evidence="2">cv. XIE 37</strain>
        <tissue evidence="1">Leaf</tissue>
    </source>
</reference>
<dbReference type="PANTHER" id="PTHR36707:SF1">
    <property type="entry name" value="T20M3.17 PROTEIN"/>
    <property type="match status" value="1"/>
</dbReference>
<gene>
    <name evidence="1" type="ORF">HS088_TW09G00786</name>
</gene>
<protein>
    <submittedName>
        <fullName evidence="1">Uncharacterized protein</fullName>
    </submittedName>
</protein>
<evidence type="ECO:0000313" key="2">
    <source>
        <dbReference type="Proteomes" id="UP000593562"/>
    </source>
</evidence>
<proteinExistence type="predicted"/>
<dbReference type="Proteomes" id="UP000593562">
    <property type="component" value="Unassembled WGS sequence"/>
</dbReference>